<evidence type="ECO:0008006" key="3">
    <source>
        <dbReference type="Google" id="ProtNLM"/>
    </source>
</evidence>
<evidence type="ECO:0000313" key="1">
    <source>
        <dbReference type="EMBL" id="AWO76065.1"/>
    </source>
</evidence>
<reference evidence="2" key="1">
    <citation type="submission" date="2018-02" db="EMBL/GenBank/DDBJ databases">
        <title>The complete genome of bacterial strain SGAirxxxx.</title>
        <authorList>
            <person name="Schuster S.C."/>
        </authorList>
    </citation>
    <scope>NUCLEOTIDE SEQUENCE [LARGE SCALE GENOMIC DNA]</scope>
    <source>
        <strain evidence="2">SGAir0734</strain>
    </source>
</reference>
<protein>
    <recommendedName>
        <fullName evidence="3">Beta-carotene 15,15'-monooxygenase</fullName>
    </recommendedName>
</protein>
<proteinExistence type="predicted"/>
<dbReference type="Proteomes" id="UP000246996">
    <property type="component" value="Chromosome"/>
</dbReference>
<dbReference type="RefSeq" id="WP_014195804.1">
    <property type="nucleotide sequence ID" value="NZ_CP027303.2"/>
</dbReference>
<name>A0A2Z3NBL3_GEOTH</name>
<gene>
    <name evidence="1" type="ORF">C1N76_17180</name>
</gene>
<dbReference type="AlphaFoldDB" id="A0A2Z3NBL3"/>
<sequence length="365" mass="42811">MNQTQSVHYMRFITASVLAVFILYVTVRKHVHVFENSSVLLLLVAVFPLYLTVVYRMTIGRVKYSWKVCVSVAASGLGILYWIIPAPLREQYKVIKYVFFVMEGGIILIELWIAWYIVRNLGALIRTFRAEKTNHFYFLSTYAHTIEAVFKRPVFLLRLLTTEAAALYYLTYRKKTRQLSLPYPTYSYHEKTEYFGFFLMLVHAMLIEIIAVHILVMRWSEIAAWVVTFFDVYFLLLLIADYRAITLSPVVLAPDKLHIQLGIRSFVEVEYTNIEQITREVTAKQKRKKETDAYSVTLPSFFEEEPKLEIRLKQPVEVTELFGRKKTVRKLYVTVDDIHGFYDNLLENTKRLLHMNKEIGSANPR</sequence>
<dbReference type="EMBL" id="CP027303">
    <property type="protein sequence ID" value="AWO76065.1"/>
    <property type="molecule type" value="Genomic_DNA"/>
</dbReference>
<evidence type="ECO:0000313" key="2">
    <source>
        <dbReference type="Proteomes" id="UP000246996"/>
    </source>
</evidence>
<accession>A0A2Z3NBL3</accession>
<organism evidence="1 2">
    <name type="scientific">Geobacillus thermoleovorans</name>
    <name type="common">Bacillus thermoleovorans</name>
    <dbReference type="NCBI Taxonomy" id="33941"/>
    <lineage>
        <taxon>Bacteria</taxon>
        <taxon>Bacillati</taxon>
        <taxon>Bacillota</taxon>
        <taxon>Bacilli</taxon>
        <taxon>Bacillales</taxon>
        <taxon>Anoxybacillaceae</taxon>
        <taxon>Geobacillus</taxon>
        <taxon>Geobacillus thermoleovorans group</taxon>
    </lineage>
</organism>